<accession>A0ABV5R886</accession>
<dbReference type="Pfam" id="PF08924">
    <property type="entry name" value="Rv2525c_GlyHyd-like"/>
    <property type="match status" value="1"/>
</dbReference>
<reference evidence="7 8" key="1">
    <citation type="submission" date="2024-09" db="EMBL/GenBank/DDBJ databases">
        <authorList>
            <person name="Sun Q."/>
            <person name="Mori K."/>
        </authorList>
    </citation>
    <scope>NUCLEOTIDE SEQUENCE [LARGE SCALE GENOMIC DNA]</scope>
    <source>
        <strain evidence="7 8">JCM 3331</strain>
    </source>
</reference>
<dbReference type="InterPro" id="IPR015020">
    <property type="entry name" value="Rv2525c-like_Glyco_Hydro-like"/>
</dbReference>
<evidence type="ECO:0000313" key="7">
    <source>
        <dbReference type="EMBL" id="MFB9574054.1"/>
    </source>
</evidence>
<feature type="region of interest" description="Disordered" evidence="5">
    <location>
        <begin position="1"/>
        <end position="25"/>
    </location>
</feature>
<evidence type="ECO:0000256" key="1">
    <source>
        <dbReference type="ARBA" id="ARBA00000798"/>
    </source>
</evidence>
<sequence>MTTHTQESVVAADPAPSPAAHREGVDYSDRHTAAEVKAMNAEFVVRYLSPNTSGHPSKQLTNQERQALHALGIAVGFVWESTGSRAAEDYQAGVDDAKASQKQLRKLGAPDNSVVYFAVDFDTAGDPGQVDEYFRGVTETFGLANTGVYGGYEAVEHLHEKKQIPWMWQTASWSHKKWYAAAQLQQYSIDDPPGFDLDRTTVAEAGLWEPVSSPNRRVEGRIVDTKGNGVEALAVGVFRQELHGERLMPDVYSSQGEAFHGYARTAFGGTFTVGYDGGVDDLVVRVFSSVGRQLGPDHGPYPDVKDKLVLPPIQVAAAELKGRVSTTGAFTQSVNGNAVEPLIDNDAAWKALYDDVLKAEHSIDWMLFFLDVGRVFMTFDDPTPDTGVTTTGGRLEDALKKVATDKGVKVRLACNQLTAHTAFSIPWPFTTASQVTRAMKDVSNVKVRTLRTPATAPIHAKFVVIDNKIAYLIGSPFVSDYYDGITHAIGDARHGDFSSCIDSRAIKVPTHDVSMRLRGPVIGQLNETFALHWNQADPDAPEESPAPAPPAVGTTSLQVVRSLAGNARYTASPHGEKTVLESYLRAIETAKKYIYFENQYFTNDVIAEAIVRRLKERTELCVIFLTNNKVDIPSYDVLHPQHVGRVLSSLEDDERRRVGFFCPWSHESGATAQSLTEICRNYIHSKVAIIDDDWITVGSANLDGASLDYSQNPYTNWFATWLFGLRPKGDLHENRETEVNVSLFDQVSGGPATTIARDARRRLWAEHLGYASPTHADLQSPPSGGDWLKLWRTRAEAKLAGLTASRITIHSAKVLAYPPEPGTTKISDDADSAEGYLKWAGVKVDALNVREHFRRFDWKHGQWEDNAS</sequence>
<keyword evidence="4" id="KW-0443">Lipid metabolism</keyword>
<evidence type="ECO:0000256" key="2">
    <source>
        <dbReference type="ARBA" id="ARBA00022737"/>
    </source>
</evidence>
<comment type="catalytic activity">
    <reaction evidence="1">
        <text>a 1,2-diacyl-sn-glycero-3-phosphocholine + H2O = a 1,2-diacyl-sn-glycero-3-phosphate + choline + H(+)</text>
        <dbReference type="Rhea" id="RHEA:14445"/>
        <dbReference type="ChEBI" id="CHEBI:15354"/>
        <dbReference type="ChEBI" id="CHEBI:15377"/>
        <dbReference type="ChEBI" id="CHEBI:15378"/>
        <dbReference type="ChEBI" id="CHEBI:57643"/>
        <dbReference type="ChEBI" id="CHEBI:58608"/>
        <dbReference type="EC" id="3.1.4.4"/>
    </reaction>
</comment>
<keyword evidence="3 7" id="KW-0378">Hydrolase</keyword>
<evidence type="ECO:0000256" key="3">
    <source>
        <dbReference type="ARBA" id="ARBA00022801"/>
    </source>
</evidence>
<dbReference type="PROSITE" id="PS50035">
    <property type="entry name" value="PLD"/>
    <property type="match status" value="2"/>
</dbReference>
<dbReference type="Pfam" id="PF13091">
    <property type="entry name" value="PLDc_2"/>
    <property type="match status" value="1"/>
</dbReference>
<dbReference type="RefSeq" id="WP_345518522.1">
    <property type="nucleotide sequence ID" value="NZ_BAAAXD010000046.1"/>
</dbReference>
<feature type="domain" description="PLD phosphodiesterase" evidence="6">
    <location>
        <begin position="679"/>
        <end position="706"/>
    </location>
</feature>
<dbReference type="InterPro" id="IPR025202">
    <property type="entry name" value="PLD-like_dom"/>
</dbReference>
<comment type="caution">
    <text evidence="7">The sequence shown here is derived from an EMBL/GenBank/DDBJ whole genome shotgun (WGS) entry which is preliminary data.</text>
</comment>
<dbReference type="Gene3D" id="3.30.870.10">
    <property type="entry name" value="Endonuclease Chain A"/>
    <property type="match status" value="2"/>
</dbReference>
<dbReference type="InterPro" id="IPR015679">
    <property type="entry name" value="PLipase_D_fam"/>
</dbReference>
<feature type="domain" description="PLD phosphodiesterase" evidence="6">
    <location>
        <begin position="454"/>
        <end position="482"/>
    </location>
</feature>
<evidence type="ECO:0000256" key="5">
    <source>
        <dbReference type="SAM" id="MobiDB-lite"/>
    </source>
</evidence>
<dbReference type="SMART" id="SM00155">
    <property type="entry name" value="PLDc"/>
    <property type="match status" value="2"/>
</dbReference>
<keyword evidence="8" id="KW-1185">Reference proteome</keyword>
<dbReference type="InterPro" id="IPR017853">
    <property type="entry name" value="GH"/>
</dbReference>
<dbReference type="InterPro" id="IPR001736">
    <property type="entry name" value="PLipase_D/transphosphatidylase"/>
</dbReference>
<dbReference type="SUPFAM" id="SSF56024">
    <property type="entry name" value="Phospholipase D/nuclease"/>
    <property type="match status" value="2"/>
</dbReference>
<organism evidence="7 8">
    <name type="scientific">Streptomyces yanii</name>
    <dbReference type="NCBI Taxonomy" id="78510"/>
    <lineage>
        <taxon>Bacteria</taxon>
        <taxon>Bacillati</taxon>
        <taxon>Actinomycetota</taxon>
        <taxon>Actinomycetes</taxon>
        <taxon>Kitasatosporales</taxon>
        <taxon>Streptomycetaceae</taxon>
        <taxon>Streptomyces</taxon>
    </lineage>
</organism>
<evidence type="ECO:0000313" key="8">
    <source>
        <dbReference type="Proteomes" id="UP001589710"/>
    </source>
</evidence>
<dbReference type="Proteomes" id="UP001589710">
    <property type="component" value="Unassembled WGS sequence"/>
</dbReference>
<keyword evidence="2" id="KW-0677">Repeat</keyword>
<name>A0ABV5R886_9ACTN</name>
<gene>
    <name evidence="7" type="ORF">ACFFTL_17545</name>
</gene>
<dbReference type="EMBL" id="JBHMCG010000078">
    <property type="protein sequence ID" value="MFB9574054.1"/>
    <property type="molecule type" value="Genomic_DNA"/>
</dbReference>
<dbReference type="SUPFAM" id="SSF51445">
    <property type="entry name" value="(Trans)glycosidases"/>
    <property type="match status" value="1"/>
</dbReference>
<dbReference type="PANTHER" id="PTHR18896">
    <property type="entry name" value="PHOSPHOLIPASE D"/>
    <property type="match status" value="1"/>
</dbReference>
<dbReference type="Gene3D" id="3.20.20.80">
    <property type="entry name" value="Glycosidases"/>
    <property type="match status" value="1"/>
</dbReference>
<evidence type="ECO:0000259" key="6">
    <source>
        <dbReference type="PROSITE" id="PS50035"/>
    </source>
</evidence>
<proteinExistence type="predicted"/>
<dbReference type="GO" id="GO:0016787">
    <property type="term" value="F:hydrolase activity"/>
    <property type="evidence" value="ECO:0007669"/>
    <property type="project" value="UniProtKB-KW"/>
</dbReference>
<evidence type="ECO:0000256" key="4">
    <source>
        <dbReference type="ARBA" id="ARBA00023098"/>
    </source>
</evidence>
<dbReference type="PANTHER" id="PTHR18896:SF76">
    <property type="entry name" value="PHOSPHOLIPASE"/>
    <property type="match status" value="1"/>
</dbReference>
<protein>
    <submittedName>
        <fullName evidence="7">Glycoside hydrolase domain-containing protein</fullName>
    </submittedName>
</protein>